<evidence type="ECO:0000313" key="3">
    <source>
        <dbReference type="EMBL" id="KRG60580.1"/>
    </source>
</evidence>
<comment type="similarity">
    <text evidence="1">Belongs to the outer membrane factor (OMF) (TC 1.B.17) family.</text>
</comment>
<proteinExistence type="inferred from homology"/>
<name>A0ABR5NP56_9GAMM</name>
<feature type="chain" id="PRO_5045635209" evidence="2">
    <location>
        <begin position="21"/>
        <end position="415"/>
    </location>
</feature>
<keyword evidence="4" id="KW-1185">Reference proteome</keyword>
<dbReference type="PANTHER" id="PTHR30203:SF30">
    <property type="entry name" value="OUTER MEMBRANE PROTEIN-RELATED"/>
    <property type="match status" value="1"/>
</dbReference>
<accession>A0ABR5NP56</accession>
<sequence length="415" mass="45231">MNAKPLLFLSLLTLPCIADAMTLAQAEAALREKNPDILAARIELRGAQGDLFDAARRPPAELSMGSSKISRQQGIGAGPWKDKRVDSTLGLGWTWERGGKRHLRVDGAQARGEAARLDLLDQQREQVFALHEAYFGLKAAQQSLQMADDNRAGSARALAAAERQLATGAIAPIERNRLAVEDMKAEAEARQARQELLDAQTGLALLIGSTQPPEQLQADDPWPQSGVAAELPQDFDPALRADLQAAAARVHAADAERRLARSQRHRDVQLGVEMEREPTDIGGVTWGFSVSVPLAGPDHYRGQILRAEADYDAAVLEQQRSGQLARAQLRQAGGQLEAAGTRLRHYEQRIAPAARQALDGMELAYRRGAASLTDLLDARRTWREAEQERVQALLEHAVALARWQALVALPSPQGT</sequence>
<keyword evidence="2" id="KW-0732">Signal</keyword>
<evidence type="ECO:0000256" key="2">
    <source>
        <dbReference type="SAM" id="SignalP"/>
    </source>
</evidence>
<dbReference type="Pfam" id="PF02321">
    <property type="entry name" value="OEP"/>
    <property type="match status" value="2"/>
</dbReference>
<dbReference type="EMBL" id="LDJG01000002">
    <property type="protein sequence ID" value="KRG60580.1"/>
    <property type="molecule type" value="Genomic_DNA"/>
</dbReference>
<protein>
    <submittedName>
        <fullName evidence="3">Transporter</fullName>
    </submittedName>
</protein>
<evidence type="ECO:0000256" key="1">
    <source>
        <dbReference type="ARBA" id="ARBA00007613"/>
    </source>
</evidence>
<reference evidence="3 4" key="1">
    <citation type="submission" date="2015-05" db="EMBL/GenBank/DDBJ databases">
        <title>Genome sequencing and analysis of members of genus Stenotrophomonas.</title>
        <authorList>
            <person name="Patil P.P."/>
            <person name="Midha S."/>
            <person name="Patil P.B."/>
        </authorList>
    </citation>
    <scope>NUCLEOTIDE SEQUENCE [LARGE SCALE GENOMIC DNA]</scope>
    <source>
        <strain evidence="3 4">DSM 12575</strain>
    </source>
</reference>
<dbReference type="Gene3D" id="1.20.1600.10">
    <property type="entry name" value="Outer membrane efflux proteins (OEP)"/>
    <property type="match status" value="1"/>
</dbReference>
<evidence type="ECO:0000313" key="4">
    <source>
        <dbReference type="Proteomes" id="UP000050902"/>
    </source>
</evidence>
<dbReference type="InterPro" id="IPR010131">
    <property type="entry name" value="MdtP/NodT-like"/>
</dbReference>
<comment type="caution">
    <text evidence="3">The sequence shown here is derived from an EMBL/GenBank/DDBJ whole genome shotgun (WGS) entry which is preliminary data.</text>
</comment>
<feature type="signal peptide" evidence="2">
    <location>
        <begin position="1"/>
        <end position="20"/>
    </location>
</feature>
<dbReference type="PANTHER" id="PTHR30203">
    <property type="entry name" value="OUTER MEMBRANE CATION EFFLUX PROTEIN"/>
    <property type="match status" value="1"/>
</dbReference>
<dbReference type="InterPro" id="IPR003423">
    <property type="entry name" value="OMP_efflux"/>
</dbReference>
<dbReference type="SUPFAM" id="SSF56954">
    <property type="entry name" value="Outer membrane efflux proteins (OEP)"/>
    <property type="match status" value="1"/>
</dbReference>
<organism evidence="3 4">
    <name type="scientific">Stenotrophomonas nitritireducens</name>
    <dbReference type="NCBI Taxonomy" id="83617"/>
    <lineage>
        <taxon>Bacteria</taxon>
        <taxon>Pseudomonadati</taxon>
        <taxon>Pseudomonadota</taxon>
        <taxon>Gammaproteobacteria</taxon>
        <taxon>Lysobacterales</taxon>
        <taxon>Lysobacteraceae</taxon>
        <taxon>Stenotrophomonas</taxon>
    </lineage>
</organism>
<gene>
    <name evidence="3" type="ORF">ABB22_01405</name>
</gene>
<dbReference type="RefSeq" id="WP_055767067.1">
    <property type="nucleotide sequence ID" value="NZ_LDJG01000002.1"/>
</dbReference>
<dbReference type="Proteomes" id="UP000050902">
    <property type="component" value="Unassembled WGS sequence"/>
</dbReference>